<feature type="transmembrane region" description="Helical" evidence="3">
    <location>
        <begin position="372"/>
        <end position="392"/>
    </location>
</feature>
<comment type="caution">
    <text evidence="4">The sequence shown here is derived from an EMBL/GenBank/DDBJ whole genome shotgun (WGS) entry which is preliminary data.</text>
</comment>
<evidence type="ECO:0000256" key="1">
    <source>
        <dbReference type="ARBA" id="ARBA00022737"/>
    </source>
</evidence>
<feature type="transmembrane region" description="Helical" evidence="3">
    <location>
        <begin position="106"/>
        <end position="128"/>
    </location>
</feature>
<dbReference type="PANTHER" id="PTHR44227">
    <property type="match status" value="1"/>
</dbReference>
<evidence type="ECO:0000313" key="5">
    <source>
        <dbReference type="Proteomes" id="UP000315167"/>
    </source>
</evidence>
<feature type="transmembrane region" description="Helical" evidence="3">
    <location>
        <begin position="343"/>
        <end position="360"/>
    </location>
</feature>
<dbReference type="EMBL" id="VLKN01000004">
    <property type="protein sequence ID" value="TWI02880.1"/>
    <property type="molecule type" value="Genomic_DNA"/>
</dbReference>
<name>A0A562L5D8_9GAMM</name>
<evidence type="ECO:0000313" key="4">
    <source>
        <dbReference type="EMBL" id="TWI02880.1"/>
    </source>
</evidence>
<evidence type="ECO:0000256" key="2">
    <source>
        <dbReference type="ARBA" id="ARBA00022803"/>
    </source>
</evidence>
<dbReference type="Gene3D" id="1.25.40.10">
    <property type="entry name" value="Tetratricopeptide repeat domain"/>
    <property type="match status" value="1"/>
</dbReference>
<keyword evidence="3" id="KW-0812">Transmembrane</keyword>
<dbReference type="AlphaFoldDB" id="A0A562L5D8"/>
<feature type="transmembrane region" description="Helical" evidence="3">
    <location>
        <begin position="134"/>
        <end position="153"/>
    </location>
</feature>
<accession>A0A562L5D8</accession>
<keyword evidence="3" id="KW-0472">Membrane</keyword>
<proteinExistence type="predicted"/>
<dbReference type="PANTHER" id="PTHR44227:SF3">
    <property type="entry name" value="PROTEIN O-MANNOSYL-TRANSFERASE TMTC4"/>
    <property type="match status" value="1"/>
</dbReference>
<keyword evidence="1" id="KW-0677">Repeat</keyword>
<feature type="transmembrane region" description="Helical" evidence="3">
    <location>
        <begin position="74"/>
        <end position="94"/>
    </location>
</feature>
<keyword evidence="2" id="KW-0802">TPR repeat</keyword>
<dbReference type="InterPro" id="IPR052346">
    <property type="entry name" value="O-mannosyl-transferase_TMTC"/>
</dbReference>
<evidence type="ECO:0000256" key="3">
    <source>
        <dbReference type="SAM" id="Phobius"/>
    </source>
</evidence>
<feature type="transmembrane region" description="Helical" evidence="3">
    <location>
        <begin position="284"/>
        <end position="306"/>
    </location>
</feature>
<dbReference type="Proteomes" id="UP000315167">
    <property type="component" value="Unassembled WGS sequence"/>
</dbReference>
<organism evidence="4 5">
    <name type="scientific">Luteimonas cucumeris</name>
    <dbReference type="NCBI Taxonomy" id="985012"/>
    <lineage>
        <taxon>Bacteria</taxon>
        <taxon>Pseudomonadati</taxon>
        <taxon>Pseudomonadota</taxon>
        <taxon>Gammaproteobacteria</taxon>
        <taxon>Lysobacterales</taxon>
        <taxon>Lysobacteraceae</taxon>
        <taxon>Luteimonas</taxon>
    </lineage>
</organism>
<feature type="transmembrane region" description="Helical" evidence="3">
    <location>
        <begin position="160"/>
        <end position="177"/>
    </location>
</feature>
<gene>
    <name evidence="4" type="ORF">IP90_01980</name>
</gene>
<dbReference type="InterPro" id="IPR011990">
    <property type="entry name" value="TPR-like_helical_dom_sf"/>
</dbReference>
<keyword evidence="5" id="KW-1185">Reference proteome</keyword>
<keyword evidence="3" id="KW-1133">Transmembrane helix</keyword>
<reference evidence="4 5" key="1">
    <citation type="journal article" date="2015" name="Stand. Genomic Sci.">
        <title>Genomic Encyclopedia of Bacterial and Archaeal Type Strains, Phase III: the genomes of soil and plant-associated and newly described type strains.</title>
        <authorList>
            <person name="Whitman W.B."/>
            <person name="Woyke T."/>
            <person name="Klenk H.P."/>
            <person name="Zhou Y."/>
            <person name="Lilburn T.G."/>
            <person name="Beck B.J."/>
            <person name="De Vos P."/>
            <person name="Vandamme P."/>
            <person name="Eisen J.A."/>
            <person name="Garrity G."/>
            <person name="Hugenholtz P."/>
            <person name="Kyrpides N.C."/>
        </authorList>
    </citation>
    <scope>NUCLEOTIDE SEQUENCE [LARGE SCALE GENOMIC DNA]</scope>
    <source>
        <strain evidence="4 5">CGMCC 1.10821</strain>
    </source>
</reference>
<protein>
    <recommendedName>
        <fullName evidence="6">Tetratricopeptide repeat protein</fullName>
    </recommendedName>
</protein>
<evidence type="ECO:0008006" key="6">
    <source>
        <dbReference type="Google" id="ProtNLM"/>
    </source>
</evidence>
<feature type="transmembrane region" description="Helical" evidence="3">
    <location>
        <begin position="313"/>
        <end position="331"/>
    </location>
</feature>
<sequence length="615" mass="68398">MYWPGLHGGFIFDDFPNLVADPDWKVTSLDPAQWRRAMAHGISSSQGRPLAMLSFAFNHYTTGMAAFPMKVTNLLFHLLNGVLVYVLCEALFARATASRQPALGRFAAWAVAAAWLLHPMQVSSVLYVVQRMELGAQCCMLLALIAYFYGRVARIEGRRCWPWFALACTALPVGLGFKETIFLAPAFALLLEVFALRFQGHGGKRSGALTGTYAAGVAVACAVFAFAIVPHYLFENAYAFRDFTLGQRLLTQMPVLVTYLGQTVWPIPSRLLFYYDNYPISTGFFSPVATAYAAGMLLLLFAIAAAAWKTWPLVAFGIAWFFVGHALTSNVVPLELAFEHRNYLALLGLLIAIAPPLAWLGKGLSVSVRRFVVLLLILTLATLSAIQTLTWGEPTRLAFALASRNIDSPRASYELGKLLLESAHNDTRSPQWSMARKEFQHAAALPSSPPLAEQALIIMDARTSGEIPKEIWESFRKKLIRRNVGPEEILALHAVSTCRIRSLCRLDDQELFLTFLVALEHNPRSAALHVLYANFAFNVLRDHPLAIRTMREAVRLRPDKLDYQVGLLRFLLASGLHRDDTEVAALLARVRAGNSDGRLDEAIREFEARSSDRRQ</sequence>
<feature type="transmembrane region" description="Helical" evidence="3">
    <location>
        <begin position="212"/>
        <end position="234"/>
    </location>
</feature>